<feature type="region of interest" description="Disordered" evidence="1">
    <location>
        <begin position="1"/>
        <end position="57"/>
    </location>
</feature>
<keyword evidence="3" id="KW-1185">Reference proteome</keyword>
<evidence type="ECO:0000256" key="1">
    <source>
        <dbReference type="SAM" id="MobiDB-lite"/>
    </source>
</evidence>
<protein>
    <submittedName>
        <fullName evidence="2">Uncharacterized protein</fullName>
    </submittedName>
</protein>
<evidence type="ECO:0000313" key="2">
    <source>
        <dbReference type="EMBL" id="KHG25613.1"/>
    </source>
</evidence>
<dbReference type="AlphaFoldDB" id="A0A0B0PGN9"/>
<proteinExistence type="predicted"/>
<gene>
    <name evidence="2" type="ORF">F383_01188</name>
</gene>
<feature type="compositionally biased region" description="Polar residues" evidence="1">
    <location>
        <begin position="23"/>
        <end position="32"/>
    </location>
</feature>
<accession>A0A0B0PGN9</accession>
<evidence type="ECO:0000313" key="3">
    <source>
        <dbReference type="Proteomes" id="UP000032142"/>
    </source>
</evidence>
<name>A0A0B0PGN9_GOSAR</name>
<organism evidence="2 3">
    <name type="scientific">Gossypium arboreum</name>
    <name type="common">Tree cotton</name>
    <name type="synonym">Gossypium nanking</name>
    <dbReference type="NCBI Taxonomy" id="29729"/>
    <lineage>
        <taxon>Eukaryota</taxon>
        <taxon>Viridiplantae</taxon>
        <taxon>Streptophyta</taxon>
        <taxon>Embryophyta</taxon>
        <taxon>Tracheophyta</taxon>
        <taxon>Spermatophyta</taxon>
        <taxon>Magnoliopsida</taxon>
        <taxon>eudicotyledons</taxon>
        <taxon>Gunneridae</taxon>
        <taxon>Pentapetalae</taxon>
        <taxon>rosids</taxon>
        <taxon>malvids</taxon>
        <taxon>Malvales</taxon>
        <taxon>Malvaceae</taxon>
        <taxon>Malvoideae</taxon>
        <taxon>Gossypium</taxon>
    </lineage>
</organism>
<dbReference type="EMBL" id="KN433079">
    <property type="protein sequence ID" value="KHG25613.1"/>
    <property type="molecule type" value="Genomic_DNA"/>
</dbReference>
<dbReference type="Proteomes" id="UP000032142">
    <property type="component" value="Unassembled WGS sequence"/>
</dbReference>
<sequence>MVAGGSDDRRLLNQKLSLEHLQPKNSLLTSVNPLPPLHEHQSFPRARQTGNDTRRSS</sequence>
<feature type="compositionally biased region" description="Basic and acidic residues" evidence="1">
    <location>
        <begin position="1"/>
        <end position="22"/>
    </location>
</feature>
<reference evidence="3" key="1">
    <citation type="submission" date="2014-09" db="EMBL/GenBank/DDBJ databases">
        <authorList>
            <person name="Mudge J."/>
            <person name="Ramaraj T."/>
            <person name="Lindquist I.E."/>
            <person name="Bharti A.K."/>
            <person name="Sundararajan A."/>
            <person name="Cameron C.T."/>
            <person name="Woodward J.E."/>
            <person name="May G.D."/>
            <person name="Brubaker C."/>
            <person name="Broadhvest J."/>
            <person name="Wilkins T.A."/>
        </authorList>
    </citation>
    <scope>NUCLEOTIDE SEQUENCE</scope>
    <source>
        <strain evidence="3">cv. AKA8401</strain>
    </source>
</reference>